<dbReference type="SUPFAM" id="SSF52518">
    <property type="entry name" value="Thiamin diphosphate-binding fold (THDP-binding)"/>
    <property type="match status" value="1"/>
</dbReference>
<name>A0A9X2I0R0_9FLAO</name>
<evidence type="ECO:0000259" key="4">
    <source>
        <dbReference type="Pfam" id="PF00456"/>
    </source>
</evidence>
<evidence type="ECO:0000256" key="2">
    <source>
        <dbReference type="ARBA" id="ARBA00007131"/>
    </source>
</evidence>
<proteinExistence type="inferred from homology"/>
<dbReference type="PANTHER" id="PTHR47514">
    <property type="entry name" value="TRANSKETOLASE N-TERMINAL SECTION-RELATED"/>
    <property type="match status" value="1"/>
</dbReference>
<evidence type="ECO:0000313" key="5">
    <source>
        <dbReference type="EMBL" id="MCP9199114.1"/>
    </source>
</evidence>
<dbReference type="RefSeq" id="WP_241549425.1">
    <property type="nucleotide sequence ID" value="NZ_JANCNS010000001.1"/>
</dbReference>
<evidence type="ECO:0000256" key="1">
    <source>
        <dbReference type="ARBA" id="ARBA00001964"/>
    </source>
</evidence>
<dbReference type="AlphaFoldDB" id="A0A9X2I0R0"/>
<comment type="similarity">
    <text evidence="2">Belongs to the transketolase family.</text>
</comment>
<keyword evidence="3" id="KW-0786">Thiamine pyrophosphate</keyword>
<comment type="cofactor">
    <cofactor evidence="1">
        <name>thiamine diphosphate</name>
        <dbReference type="ChEBI" id="CHEBI:58937"/>
    </cofactor>
</comment>
<dbReference type="InterPro" id="IPR005474">
    <property type="entry name" value="Transketolase_N"/>
</dbReference>
<dbReference type="CDD" id="cd02012">
    <property type="entry name" value="TPP_TK"/>
    <property type="match status" value="1"/>
</dbReference>
<protein>
    <submittedName>
        <fullName evidence="5">Transketolase</fullName>
    </submittedName>
</protein>
<feature type="domain" description="Transketolase N-terminal" evidence="4">
    <location>
        <begin position="11"/>
        <end position="268"/>
    </location>
</feature>
<gene>
    <name evidence="5" type="ORF">MKO06_04285</name>
</gene>
<keyword evidence="6" id="KW-1185">Reference proteome</keyword>
<dbReference type="Pfam" id="PF00456">
    <property type="entry name" value="Transketolase_N"/>
    <property type="match status" value="1"/>
</dbReference>
<evidence type="ECO:0000313" key="6">
    <source>
        <dbReference type="Proteomes" id="UP001155280"/>
    </source>
</evidence>
<reference evidence="5" key="1">
    <citation type="submission" date="2022-07" db="EMBL/GenBank/DDBJ databases">
        <title>Gramela sediminis sp. nov., isolated from deep-sea sediment of the Indian Ocean.</title>
        <authorList>
            <person name="Shi H."/>
        </authorList>
    </citation>
    <scope>NUCLEOTIDE SEQUENCE</scope>
    <source>
        <strain evidence="5">GC03-9</strain>
    </source>
</reference>
<dbReference type="InterPro" id="IPR029061">
    <property type="entry name" value="THDP-binding"/>
</dbReference>
<comment type="caution">
    <text evidence="5">The sequence shown here is derived from an EMBL/GenBank/DDBJ whole genome shotgun (WGS) entry which is preliminary data.</text>
</comment>
<dbReference type="Proteomes" id="UP001155280">
    <property type="component" value="Unassembled WGS sequence"/>
</dbReference>
<dbReference type="PANTHER" id="PTHR47514:SF1">
    <property type="entry name" value="TRANSKETOLASE N-TERMINAL SECTION-RELATED"/>
    <property type="match status" value="1"/>
</dbReference>
<dbReference type="PROSITE" id="PS51257">
    <property type="entry name" value="PROKAR_LIPOPROTEIN"/>
    <property type="match status" value="1"/>
</dbReference>
<accession>A0A9X2I0R0</accession>
<dbReference type="Gene3D" id="3.40.50.970">
    <property type="match status" value="1"/>
</dbReference>
<dbReference type="EMBL" id="JANCNS010000001">
    <property type="protein sequence ID" value="MCP9199114.1"/>
    <property type="molecule type" value="Genomic_DNA"/>
</dbReference>
<sequence>MEIQEMKDFTSQVRRDIVRMVHKVNSGHPGGSLGCTEFFTVLYQEIMEHDNNFNMDGIGEDLFFLSNGHISPVFYSVLARSGYFPIEELNTFRLIDSRLQGHPTTHEGLPGVRIASGSLGQGMSVALGAAQAKKLNKDSHLVYSLHGDGELQEGQNWEAIMYAAGNKIDNIISTIDLNGQQIDGSTDQVLPMGNLQAKFEAFGWDVLEIKDGNDLQQVIDGLKEAKSRTGKGKPVCILMHTVMGHGVDFMMHTHAWHGKAPNDEQLEKALSQNPETLGDY</sequence>
<organism evidence="5 6">
    <name type="scientific">Christiangramia oceanisediminis</name>
    <dbReference type="NCBI Taxonomy" id="2920386"/>
    <lineage>
        <taxon>Bacteria</taxon>
        <taxon>Pseudomonadati</taxon>
        <taxon>Bacteroidota</taxon>
        <taxon>Flavobacteriia</taxon>
        <taxon>Flavobacteriales</taxon>
        <taxon>Flavobacteriaceae</taxon>
        <taxon>Christiangramia</taxon>
    </lineage>
</organism>
<evidence type="ECO:0000256" key="3">
    <source>
        <dbReference type="ARBA" id="ARBA00023052"/>
    </source>
</evidence>